<reference evidence="2 3" key="1">
    <citation type="journal article" date="2019" name="Nat. Ecol. Evol.">
        <title>Megaphylogeny resolves global patterns of mushroom evolution.</title>
        <authorList>
            <person name="Varga T."/>
            <person name="Krizsan K."/>
            <person name="Foldi C."/>
            <person name="Dima B."/>
            <person name="Sanchez-Garcia M."/>
            <person name="Sanchez-Ramirez S."/>
            <person name="Szollosi G.J."/>
            <person name="Szarkandi J.G."/>
            <person name="Papp V."/>
            <person name="Albert L."/>
            <person name="Andreopoulos W."/>
            <person name="Angelini C."/>
            <person name="Antonin V."/>
            <person name="Barry K.W."/>
            <person name="Bougher N.L."/>
            <person name="Buchanan P."/>
            <person name="Buyck B."/>
            <person name="Bense V."/>
            <person name="Catcheside P."/>
            <person name="Chovatia M."/>
            <person name="Cooper J."/>
            <person name="Damon W."/>
            <person name="Desjardin D."/>
            <person name="Finy P."/>
            <person name="Geml J."/>
            <person name="Haridas S."/>
            <person name="Hughes K."/>
            <person name="Justo A."/>
            <person name="Karasinski D."/>
            <person name="Kautmanova I."/>
            <person name="Kiss B."/>
            <person name="Kocsube S."/>
            <person name="Kotiranta H."/>
            <person name="LaButti K.M."/>
            <person name="Lechner B.E."/>
            <person name="Liimatainen K."/>
            <person name="Lipzen A."/>
            <person name="Lukacs Z."/>
            <person name="Mihaltcheva S."/>
            <person name="Morgado L.N."/>
            <person name="Niskanen T."/>
            <person name="Noordeloos M.E."/>
            <person name="Ohm R.A."/>
            <person name="Ortiz-Santana B."/>
            <person name="Ovrebo C."/>
            <person name="Racz N."/>
            <person name="Riley R."/>
            <person name="Savchenko A."/>
            <person name="Shiryaev A."/>
            <person name="Soop K."/>
            <person name="Spirin V."/>
            <person name="Szebenyi C."/>
            <person name="Tomsovsky M."/>
            <person name="Tulloss R.E."/>
            <person name="Uehling J."/>
            <person name="Grigoriev I.V."/>
            <person name="Vagvolgyi C."/>
            <person name="Papp T."/>
            <person name="Martin F.M."/>
            <person name="Miettinen O."/>
            <person name="Hibbett D.S."/>
            <person name="Nagy L.G."/>
        </authorList>
    </citation>
    <scope>NUCLEOTIDE SEQUENCE [LARGE SCALE GENOMIC DNA]</scope>
    <source>
        <strain evidence="2 3">CBS 121175</strain>
    </source>
</reference>
<protein>
    <submittedName>
        <fullName evidence="2">Uncharacterized protein</fullName>
    </submittedName>
</protein>
<name>A0A5C3KZI5_COPMA</name>
<keyword evidence="3" id="KW-1185">Reference proteome</keyword>
<sequence>MAIVYDISTDALGGLTYHLPDHQVELDGTLAGPRVEIGWLKRLFEQSTGQPFDLLLRGVLLEPENRAIVLEGNKYDIVDFRLRVCHWPSYIFAAIRDDMYIPHVDFYFAAMSLTIWFSVVSLGDIYLT</sequence>
<dbReference type="AlphaFoldDB" id="A0A5C3KZI5"/>
<evidence type="ECO:0000313" key="2">
    <source>
        <dbReference type="EMBL" id="TFK21358.1"/>
    </source>
</evidence>
<gene>
    <name evidence="2" type="ORF">FA15DRAFT_81642</name>
</gene>
<feature type="transmembrane region" description="Helical" evidence="1">
    <location>
        <begin position="106"/>
        <end position="127"/>
    </location>
</feature>
<proteinExistence type="predicted"/>
<keyword evidence="1" id="KW-1133">Transmembrane helix</keyword>
<evidence type="ECO:0000313" key="3">
    <source>
        <dbReference type="Proteomes" id="UP000307440"/>
    </source>
</evidence>
<keyword evidence="1" id="KW-0472">Membrane</keyword>
<organism evidence="2 3">
    <name type="scientific">Coprinopsis marcescibilis</name>
    <name type="common">Agaric fungus</name>
    <name type="synonym">Psathyrella marcescibilis</name>
    <dbReference type="NCBI Taxonomy" id="230819"/>
    <lineage>
        <taxon>Eukaryota</taxon>
        <taxon>Fungi</taxon>
        <taxon>Dikarya</taxon>
        <taxon>Basidiomycota</taxon>
        <taxon>Agaricomycotina</taxon>
        <taxon>Agaricomycetes</taxon>
        <taxon>Agaricomycetidae</taxon>
        <taxon>Agaricales</taxon>
        <taxon>Agaricineae</taxon>
        <taxon>Psathyrellaceae</taxon>
        <taxon>Coprinopsis</taxon>
    </lineage>
</organism>
<dbReference type="Proteomes" id="UP000307440">
    <property type="component" value="Unassembled WGS sequence"/>
</dbReference>
<evidence type="ECO:0000256" key="1">
    <source>
        <dbReference type="SAM" id="Phobius"/>
    </source>
</evidence>
<dbReference type="EMBL" id="ML210270">
    <property type="protein sequence ID" value="TFK21358.1"/>
    <property type="molecule type" value="Genomic_DNA"/>
</dbReference>
<keyword evidence="1" id="KW-0812">Transmembrane</keyword>
<accession>A0A5C3KZI5</accession>